<gene>
    <name evidence="1" type="ORF">EJQ19_27060</name>
</gene>
<accession>A0A3S0BHI3</accession>
<organism evidence="1 2">
    <name type="scientific">Paenibacillus whitsoniae</name>
    <dbReference type="NCBI Taxonomy" id="2496558"/>
    <lineage>
        <taxon>Bacteria</taxon>
        <taxon>Bacillati</taxon>
        <taxon>Bacillota</taxon>
        <taxon>Bacilli</taxon>
        <taxon>Bacillales</taxon>
        <taxon>Paenibacillaceae</taxon>
        <taxon>Paenibacillus</taxon>
    </lineage>
</organism>
<evidence type="ECO:0000313" key="2">
    <source>
        <dbReference type="Proteomes" id="UP000276128"/>
    </source>
</evidence>
<dbReference type="EMBL" id="RXHU01000094">
    <property type="protein sequence ID" value="RTE04283.1"/>
    <property type="molecule type" value="Genomic_DNA"/>
</dbReference>
<sequence>MISLNDKPMHLDQFAKLIQMDESRLSRICQGIENNGYVFNRNEQGHIDLSESDITVVLSFCL</sequence>
<protein>
    <recommendedName>
        <fullName evidence="3">MarR family transcriptional regulator</fullName>
    </recommendedName>
</protein>
<comment type="caution">
    <text evidence="1">The sequence shown here is derived from an EMBL/GenBank/DDBJ whole genome shotgun (WGS) entry which is preliminary data.</text>
</comment>
<proteinExistence type="predicted"/>
<dbReference type="AlphaFoldDB" id="A0A3S0BHI3"/>
<dbReference type="RefSeq" id="WP_126144345.1">
    <property type="nucleotide sequence ID" value="NZ_RXHU01000094.1"/>
</dbReference>
<reference evidence="1 2" key="1">
    <citation type="submission" date="2018-12" db="EMBL/GenBank/DDBJ databases">
        <title>Bacillus ochoae sp. nov., Paenibacillus whitsoniae sp. nov., Paenibacillus spiritus sp. nov. Isolated from the Mars Exploration Rover during spacecraft assembly.</title>
        <authorList>
            <person name="Seuylemezian A."/>
            <person name="Vaishampayan P."/>
        </authorList>
    </citation>
    <scope>NUCLEOTIDE SEQUENCE [LARGE SCALE GENOMIC DNA]</scope>
    <source>
        <strain evidence="1 2">MER 54</strain>
    </source>
</reference>
<keyword evidence="2" id="KW-1185">Reference proteome</keyword>
<dbReference type="OrthoDB" id="2626771at2"/>
<evidence type="ECO:0000313" key="1">
    <source>
        <dbReference type="EMBL" id="RTE04283.1"/>
    </source>
</evidence>
<dbReference type="Proteomes" id="UP000276128">
    <property type="component" value="Unassembled WGS sequence"/>
</dbReference>
<name>A0A3S0BHI3_9BACL</name>
<evidence type="ECO:0008006" key="3">
    <source>
        <dbReference type="Google" id="ProtNLM"/>
    </source>
</evidence>